<keyword evidence="4" id="KW-1185">Reference proteome</keyword>
<dbReference type="Pfam" id="PF07992">
    <property type="entry name" value="Pyr_redox_2"/>
    <property type="match status" value="1"/>
</dbReference>
<dbReference type="AlphaFoldDB" id="A0A4R4FHU1"/>
<dbReference type="GO" id="GO:0016491">
    <property type="term" value="F:oxidoreductase activity"/>
    <property type="evidence" value="ECO:0007669"/>
    <property type="project" value="UniProtKB-KW"/>
</dbReference>
<evidence type="ECO:0000256" key="1">
    <source>
        <dbReference type="ARBA" id="ARBA00023002"/>
    </source>
</evidence>
<dbReference type="PRINTS" id="PR00469">
    <property type="entry name" value="PNDRDTASEII"/>
</dbReference>
<dbReference type="PRINTS" id="PR00368">
    <property type="entry name" value="FADPNR"/>
</dbReference>
<dbReference type="SUPFAM" id="SSF51905">
    <property type="entry name" value="FAD/NAD(P)-binding domain"/>
    <property type="match status" value="1"/>
</dbReference>
<evidence type="ECO:0000313" key="4">
    <source>
        <dbReference type="Proteomes" id="UP000295710"/>
    </source>
</evidence>
<reference evidence="3 4" key="1">
    <citation type="journal article" date="2016" name="Nat. Microbiol.">
        <title>The Mouse Intestinal Bacterial Collection (miBC) provides host-specific insight into cultured diversity and functional potential of the gut microbiota.</title>
        <authorList>
            <person name="Lagkouvardos I."/>
            <person name="Pukall R."/>
            <person name="Abt B."/>
            <person name="Foesel B.U."/>
            <person name="Meier-Kolthoff J.P."/>
            <person name="Kumar N."/>
            <person name="Bresciani A."/>
            <person name="Martinez I."/>
            <person name="Just S."/>
            <person name="Ziegler C."/>
            <person name="Brugiroux S."/>
            <person name="Garzetti D."/>
            <person name="Wenning M."/>
            <person name="Bui T.P."/>
            <person name="Wang J."/>
            <person name="Hugenholtz F."/>
            <person name="Plugge C.M."/>
            <person name="Peterson D.A."/>
            <person name="Hornef M.W."/>
            <person name="Baines J.F."/>
            <person name="Smidt H."/>
            <person name="Walter J."/>
            <person name="Kristiansen K."/>
            <person name="Nielsen H.B."/>
            <person name="Haller D."/>
            <person name="Overmann J."/>
            <person name="Stecher B."/>
            <person name="Clavel T."/>
        </authorList>
    </citation>
    <scope>NUCLEOTIDE SEQUENCE [LARGE SCALE GENOMIC DNA]</scope>
    <source>
        <strain evidence="3 4">DSM 28560</strain>
    </source>
</reference>
<evidence type="ECO:0000259" key="2">
    <source>
        <dbReference type="Pfam" id="PF07992"/>
    </source>
</evidence>
<feature type="domain" description="FAD/NAD(P)-binding" evidence="2">
    <location>
        <begin position="5"/>
        <end position="299"/>
    </location>
</feature>
<dbReference type="PANTHER" id="PTHR42949:SF3">
    <property type="entry name" value="ANAEROBIC GLYCEROL-3-PHOSPHATE DEHYDROGENASE SUBUNIT B"/>
    <property type="match status" value="1"/>
</dbReference>
<comment type="caution">
    <text evidence="3">The sequence shown here is derived from an EMBL/GenBank/DDBJ whole genome shotgun (WGS) entry which is preliminary data.</text>
</comment>
<dbReference type="Gene3D" id="3.50.50.60">
    <property type="entry name" value="FAD/NAD(P)-binding domain"/>
    <property type="match status" value="2"/>
</dbReference>
<accession>A0A4R4FHU1</accession>
<evidence type="ECO:0000313" key="3">
    <source>
        <dbReference type="EMBL" id="TDA22433.1"/>
    </source>
</evidence>
<name>A0A4R4FHU1_9FIRM</name>
<proteinExistence type="predicted"/>
<keyword evidence="1" id="KW-0560">Oxidoreductase</keyword>
<gene>
    <name evidence="3" type="ORF">E1963_06685</name>
</gene>
<dbReference type="InterPro" id="IPR051691">
    <property type="entry name" value="Metab_Enz_Cyan_OpOx_G3PDH"/>
</dbReference>
<dbReference type="InterPro" id="IPR036188">
    <property type="entry name" value="FAD/NAD-bd_sf"/>
</dbReference>
<sequence length="422" mass="46085">MKRPYDVTVIGGGPAGLAAALKADEAGARVLLIEREARMGGVLKQCIHDGFGLIRYGERLTGPEYVERFTESLRQRNITCLVQTFVTAVDKRKEGFLLTVVNVNGVAAYRTKTIVLATGCRERTARQVAIHGTRPAGIFTAGTAQHLVNLSGQMPTKRCVILGSGDIGLIMARRLTLEGAEVAGVYEAKAEPSGLTRNIAQCLKDYDIPLHLSHTVTRAFGERRLDAVEVARVDGAMRPVPGTEKRISCDALILSVGLIPENEIAESLGVPMDQGTRGPVCNSDFMTGVPGVFSCGNALHVSDLVDYVSESGELAGAAAAGYQQEAVRKRDVPVRPDDSLQYIVPQKINVHDGIETVLYFRSRHTVRDGTFAIEADGKELFEKHYRNLRPPEMERIELDFSSFGLKEDARITARIRQKEGIR</sequence>
<dbReference type="PANTHER" id="PTHR42949">
    <property type="entry name" value="ANAEROBIC GLYCEROL-3-PHOSPHATE DEHYDROGENASE SUBUNIT B"/>
    <property type="match status" value="1"/>
</dbReference>
<protein>
    <submittedName>
        <fullName evidence="3">FAD-dependent oxidoreductase</fullName>
    </submittedName>
</protein>
<dbReference type="InterPro" id="IPR023753">
    <property type="entry name" value="FAD/NAD-binding_dom"/>
</dbReference>
<dbReference type="Proteomes" id="UP000295710">
    <property type="component" value="Unassembled WGS sequence"/>
</dbReference>
<dbReference type="RefSeq" id="WP_132276499.1">
    <property type="nucleotide sequence ID" value="NZ_JAOBST010000009.1"/>
</dbReference>
<dbReference type="EMBL" id="SMMX01000004">
    <property type="protein sequence ID" value="TDA22433.1"/>
    <property type="molecule type" value="Genomic_DNA"/>
</dbReference>
<organism evidence="3 4">
    <name type="scientific">Extibacter muris</name>
    <dbReference type="NCBI Taxonomy" id="1796622"/>
    <lineage>
        <taxon>Bacteria</taxon>
        <taxon>Bacillati</taxon>
        <taxon>Bacillota</taxon>
        <taxon>Clostridia</taxon>
        <taxon>Lachnospirales</taxon>
        <taxon>Lachnospiraceae</taxon>
        <taxon>Extibacter</taxon>
    </lineage>
</organism>